<dbReference type="OrthoDB" id="59675at2759"/>
<name>A0A9W8S7M8_9HYPO</name>
<dbReference type="AlphaFoldDB" id="A0A9W8S7M8"/>
<gene>
    <name evidence="1" type="ORF">NW762_004836</name>
</gene>
<dbReference type="Proteomes" id="UP001152049">
    <property type="component" value="Unassembled WGS sequence"/>
</dbReference>
<comment type="caution">
    <text evidence="1">The sequence shown here is derived from an EMBL/GenBank/DDBJ whole genome shotgun (WGS) entry which is preliminary data.</text>
</comment>
<dbReference type="EMBL" id="JAOQAZ010000006">
    <property type="protein sequence ID" value="KAJ4265547.1"/>
    <property type="molecule type" value="Genomic_DNA"/>
</dbReference>
<organism evidence="1 2">
    <name type="scientific">Fusarium torreyae</name>
    <dbReference type="NCBI Taxonomy" id="1237075"/>
    <lineage>
        <taxon>Eukaryota</taxon>
        <taxon>Fungi</taxon>
        <taxon>Dikarya</taxon>
        <taxon>Ascomycota</taxon>
        <taxon>Pezizomycotina</taxon>
        <taxon>Sordariomycetes</taxon>
        <taxon>Hypocreomycetidae</taxon>
        <taxon>Hypocreales</taxon>
        <taxon>Nectriaceae</taxon>
        <taxon>Fusarium</taxon>
    </lineage>
</organism>
<proteinExistence type="predicted"/>
<evidence type="ECO:0000313" key="2">
    <source>
        <dbReference type="Proteomes" id="UP001152049"/>
    </source>
</evidence>
<reference evidence="1" key="1">
    <citation type="submission" date="2022-09" db="EMBL/GenBank/DDBJ databases">
        <title>Fusarium specimens isolated from Avocado Roots.</title>
        <authorList>
            <person name="Stajich J."/>
            <person name="Roper C."/>
            <person name="Heimlech-Rivalta G."/>
        </authorList>
    </citation>
    <scope>NUCLEOTIDE SEQUENCE</scope>
    <source>
        <strain evidence="1">CF00136</strain>
    </source>
</reference>
<evidence type="ECO:0000313" key="1">
    <source>
        <dbReference type="EMBL" id="KAJ4265547.1"/>
    </source>
</evidence>
<accession>A0A9W8S7M8</accession>
<protein>
    <submittedName>
        <fullName evidence="1">Uncharacterized protein</fullName>
    </submittedName>
</protein>
<sequence>MSLLSLPLELIPEIAGYLITSDVESLVRTFSKRLYQLCIPRLAKKIVARKNAKRMIEIFGQPRFNSRLDAFDGYVPDEDIAQFLGFLPGDKLRWLQGPPNFDYPDLNGDLSFLEDNKGFPDHGPAIESIAHIESIVTGAERLGLVLPDGFVKLMSDVNLQALISTRLVAHFTLGEIIRKCPAEVDKGAGGYLVTIAREEDPKLEWCLYLCPGEGGGHCMLRVTTTIDADRHLKAKILLITETATQEEIERAQEEGFPLAYILEDSMRLEGTSFEEFVATIYHKQLTYFMIDEGGAEVTSSLREYLRRHYLM</sequence>
<keyword evidence="2" id="KW-1185">Reference proteome</keyword>